<dbReference type="AlphaFoldDB" id="A0A2R7Y8P3"/>
<reference evidence="1 2" key="1">
    <citation type="journal article" date="2018" name="Syst. Appl. Microbiol.">
        <title>A new symbiotic nanoarchaeote (Candidatus Nanoclepta minutus) and its host (Zestosphaera tikiterensis gen. nov., sp. nov.) from a New Zealand hot spring.</title>
        <authorList>
            <person name="St John E."/>
            <person name="Liu Y."/>
            <person name="Podar M."/>
            <person name="Stott M.B."/>
            <person name="Meneghin J."/>
            <person name="Chen Z."/>
            <person name="Lagutin K."/>
            <person name="Mitchell K."/>
            <person name="Reysenbach A.L."/>
        </authorList>
    </citation>
    <scope>NUCLEOTIDE SEQUENCE [LARGE SCALE GENOMIC DNA]</scope>
    <source>
        <strain evidence="1">NZ3</strain>
    </source>
</reference>
<dbReference type="Proteomes" id="UP000244093">
    <property type="component" value="Unassembled WGS sequence"/>
</dbReference>
<evidence type="ECO:0000313" key="2">
    <source>
        <dbReference type="Proteomes" id="UP000244093"/>
    </source>
</evidence>
<evidence type="ECO:0000313" key="1">
    <source>
        <dbReference type="EMBL" id="PUA33222.1"/>
    </source>
</evidence>
<protein>
    <submittedName>
        <fullName evidence="1">Uncharacterized protein</fullName>
    </submittedName>
</protein>
<name>A0A2R7Y8P3_9CREN</name>
<dbReference type="EMBL" id="NBVN01000002">
    <property type="protein sequence ID" value="PUA33222.1"/>
    <property type="molecule type" value="Genomic_DNA"/>
</dbReference>
<organism evidence="1 2">
    <name type="scientific">Zestosphaera tikiterensis</name>
    <dbReference type="NCBI Taxonomy" id="1973259"/>
    <lineage>
        <taxon>Archaea</taxon>
        <taxon>Thermoproteota</taxon>
        <taxon>Thermoprotei</taxon>
        <taxon>Desulfurococcales</taxon>
        <taxon>Desulfurococcaceae</taxon>
        <taxon>Zestosphaera</taxon>
    </lineage>
</organism>
<gene>
    <name evidence="1" type="ORF">B7O98_01955</name>
</gene>
<accession>A0A2R7Y8P3</accession>
<proteinExistence type="predicted"/>
<comment type="caution">
    <text evidence="1">The sequence shown here is derived from an EMBL/GenBank/DDBJ whole genome shotgun (WGS) entry which is preliminary data.</text>
</comment>
<sequence>MKLKKVSSDVDVFKSSDSLLKIISAGGVKTNILGELLFSVSEGLLRKTTKNYSVKYWFVRGGGKDVVVFSASGEGVFENIIFGKLHIESDGVFWECVDERLSNLCDAVFNSLRRGYDVIKSRLSRSAVNDVIKVQSPSFVVSDVYASILDGFAEVTLSEAVLKYPVVFRTSTKLGDIISLEEFLEGLKVKYKSGKYVVSVLGRDWMFSIGVNLDSGEYTPSFVSWSTNERLLGVPALKKFYSLDPEEEVSLNVYAMSS</sequence>